<gene>
    <name evidence="4" type="ORF">VJ786_12195</name>
</gene>
<dbReference type="Proteomes" id="UP001363035">
    <property type="component" value="Unassembled WGS sequence"/>
</dbReference>
<reference evidence="4 5" key="1">
    <citation type="submission" date="2024-01" db="EMBL/GenBank/DDBJ databases">
        <title>Sphingobacterium tenebrionis sp. nov., a novel endophyte isolated from tenebrio molitor intestines.</title>
        <authorList>
            <person name="Zhang C."/>
        </authorList>
    </citation>
    <scope>NUCLEOTIDE SEQUENCE [LARGE SCALE GENOMIC DNA]</scope>
    <source>
        <strain evidence="4 5">PU5-4</strain>
    </source>
</reference>
<keyword evidence="2" id="KW-0732">Signal</keyword>
<dbReference type="InterPro" id="IPR017853">
    <property type="entry name" value="GH"/>
</dbReference>
<protein>
    <submittedName>
        <fullName evidence="4">Alpha-amylase family glycosyl hydrolase</fullName>
    </submittedName>
</protein>
<keyword evidence="4" id="KW-0378">Hydrolase</keyword>
<comment type="similarity">
    <text evidence="1">Belongs to the glycosyl hydrolase 13 family.</text>
</comment>
<evidence type="ECO:0000259" key="3">
    <source>
        <dbReference type="SMART" id="SM00642"/>
    </source>
</evidence>
<dbReference type="EMBL" id="JAYLLN010000031">
    <property type="protein sequence ID" value="MEI5985661.1"/>
    <property type="molecule type" value="Genomic_DNA"/>
</dbReference>
<dbReference type="PANTHER" id="PTHR43002">
    <property type="entry name" value="GLYCOGEN DEBRANCHING ENZYME"/>
    <property type="match status" value="1"/>
</dbReference>
<feature type="chain" id="PRO_5045294083" evidence="2">
    <location>
        <begin position="19"/>
        <end position="862"/>
    </location>
</feature>
<accession>A0ABU8I886</accession>
<dbReference type="InterPro" id="IPR013783">
    <property type="entry name" value="Ig-like_fold"/>
</dbReference>
<dbReference type="InterPro" id="IPR014756">
    <property type="entry name" value="Ig_E-set"/>
</dbReference>
<evidence type="ECO:0000256" key="2">
    <source>
        <dbReference type="SAM" id="SignalP"/>
    </source>
</evidence>
<evidence type="ECO:0000313" key="4">
    <source>
        <dbReference type="EMBL" id="MEI5985661.1"/>
    </source>
</evidence>
<dbReference type="PROSITE" id="PS51257">
    <property type="entry name" value="PROKAR_LIPOPROTEIN"/>
    <property type="match status" value="1"/>
</dbReference>
<dbReference type="Pfam" id="PF02922">
    <property type="entry name" value="CBM_48"/>
    <property type="match status" value="1"/>
</dbReference>
<dbReference type="CDD" id="cd11350">
    <property type="entry name" value="AmyAc_4"/>
    <property type="match status" value="1"/>
</dbReference>
<dbReference type="InterPro" id="IPR006047">
    <property type="entry name" value="GH13_cat_dom"/>
</dbReference>
<dbReference type="Gene3D" id="3.20.20.80">
    <property type="entry name" value="Glycosidases"/>
    <property type="match status" value="1"/>
</dbReference>
<dbReference type="GO" id="GO:0016787">
    <property type="term" value="F:hydrolase activity"/>
    <property type="evidence" value="ECO:0007669"/>
    <property type="project" value="UniProtKB-KW"/>
</dbReference>
<dbReference type="Pfam" id="PF00128">
    <property type="entry name" value="Alpha-amylase"/>
    <property type="match status" value="2"/>
</dbReference>
<dbReference type="SUPFAM" id="SSF81296">
    <property type="entry name" value="E set domains"/>
    <property type="match status" value="1"/>
</dbReference>
<organism evidence="4 5">
    <name type="scientific">Sphingobacterium tenebrionis</name>
    <dbReference type="NCBI Taxonomy" id="3111775"/>
    <lineage>
        <taxon>Bacteria</taxon>
        <taxon>Pseudomonadati</taxon>
        <taxon>Bacteroidota</taxon>
        <taxon>Sphingobacteriia</taxon>
        <taxon>Sphingobacteriales</taxon>
        <taxon>Sphingobacteriaceae</taxon>
        <taxon>Sphingobacterium</taxon>
    </lineage>
</organism>
<dbReference type="Gene3D" id="2.60.40.10">
    <property type="entry name" value="Immunoglobulins"/>
    <property type="match status" value="1"/>
</dbReference>
<dbReference type="InterPro" id="IPR004193">
    <property type="entry name" value="Glyco_hydro_13_N"/>
</dbReference>
<proteinExistence type="inferred from homology"/>
<keyword evidence="5" id="KW-1185">Reference proteome</keyword>
<feature type="domain" description="Glycosyl hydrolase family 13 catalytic" evidence="3">
    <location>
        <begin position="412"/>
        <end position="773"/>
    </location>
</feature>
<feature type="signal peptide" evidence="2">
    <location>
        <begin position="1"/>
        <end position="18"/>
    </location>
</feature>
<dbReference type="SUPFAM" id="SSF51445">
    <property type="entry name" value="(Trans)glycosidases"/>
    <property type="match status" value="1"/>
</dbReference>
<comment type="caution">
    <text evidence="4">The sequence shown here is derived from an EMBL/GenBank/DDBJ whole genome shotgun (WGS) entry which is preliminary data.</text>
</comment>
<dbReference type="SMART" id="SM00642">
    <property type="entry name" value="Aamy"/>
    <property type="match status" value="1"/>
</dbReference>
<evidence type="ECO:0000256" key="1">
    <source>
        <dbReference type="ARBA" id="ARBA00008061"/>
    </source>
</evidence>
<dbReference type="RefSeq" id="WP_167554260.1">
    <property type="nucleotide sequence ID" value="NZ_JAYLLN010000031.1"/>
</dbReference>
<sequence>MRKLIIFLLIANSLWSFMACKKAVPTDEPDPIAVSTEGLLSVEQGFLYWNDQATLLFDPSKGNAELKGENGDLYLHMGLITAASAGAQDWKNVISSWTSNDASFKMTKRNDGKYAFTLNPSVLYKLSNGNDVKYLALLVRNGTGTKVGRNKDGSDLYIPIAKKEGLAIRFNKPVTQPTYLLKTEQESYAVQEEVSFEIMANQSGKISLSLDGVQIGVEENSKTLKASHKLTKVGLHNFLAKIEANGQQSTQNLEVFVTGSSNVAELPAGVNPNGVSIDRSNNTVTFALSAPQKQSVFLLGDFNQYQASEKYVLNKTPDGKTFWIRLTDLNLNQDYTYQFMVDGKLRIADPYSHLVLDPAHDAGIKSSYRSSLPNYPAQAQGIVSVLNLKASSYNWKISQFNKPNPYDLVIYETLVRDFVQSHDYTTLKDSISYFEKLGVNAIELMPIQESEGNSTWGYNPSFHLALDKYYGTQDELKAFVDACHQKGMAVILDVVLNHAFGQSPMVQLYFENGAPTASNPWFNPIAMHPFNVGYDMNHESNLSQTFVKDVLKYWLSEYKVDGFRFDLSKGFTQKNSGTSESAVGAWSAYDASRVQLWKMYNSYIKTIDPTAYVILEHFADDREEKELAEAEMFLWNNLNQAFNEATMGYNSDNKSDLSRLFAQNRGFSNPNLISYMESHDEERIMFKNLQYGNTSGSYSIKQLPTAIDRNSMAASFLLFAPGPKMIWQFGELGYEISIDQNGRTGEKPIKWEYFNDPIRTKLFKNYAKMIRLKKANSIFRNATLQASSLNAAVKYYLLESAGQKVLIIGNFDVVQQQLNISAAMAGTWHDNLNNQSKTLTTQSGIQLAPGEYFVLSNNKLNY</sequence>
<evidence type="ECO:0000313" key="5">
    <source>
        <dbReference type="Proteomes" id="UP001363035"/>
    </source>
</evidence>
<name>A0ABU8I886_9SPHI</name>